<comment type="caution">
    <text evidence="1">The sequence shown here is derived from an EMBL/GenBank/DDBJ whole genome shotgun (WGS) entry which is preliminary data.</text>
</comment>
<sequence length="65" mass="7432">MKKTLFIYIILSPKKDCSDRLTEGRLPHGRSMGKNGEVHAFIKRVNAMKSMERPDAELETRSVRG</sequence>
<reference evidence="1" key="2">
    <citation type="journal article" date="2021" name="PeerJ">
        <title>Extensive microbial diversity within the chicken gut microbiome revealed by metagenomics and culture.</title>
        <authorList>
            <person name="Gilroy R."/>
            <person name="Ravi A."/>
            <person name="Getino M."/>
            <person name="Pursley I."/>
            <person name="Horton D.L."/>
            <person name="Alikhan N.F."/>
            <person name="Baker D."/>
            <person name="Gharbi K."/>
            <person name="Hall N."/>
            <person name="Watson M."/>
            <person name="Adriaenssens E.M."/>
            <person name="Foster-Nyarko E."/>
            <person name="Jarju S."/>
            <person name="Secka A."/>
            <person name="Antonio M."/>
            <person name="Oren A."/>
            <person name="Chaudhuri R.R."/>
            <person name="La Ragione R."/>
            <person name="Hildebrand F."/>
            <person name="Pallen M.J."/>
        </authorList>
    </citation>
    <scope>NUCLEOTIDE SEQUENCE</scope>
    <source>
        <strain evidence="1">ChiSjej4B22-8148</strain>
    </source>
</reference>
<reference evidence="1" key="1">
    <citation type="submission" date="2020-10" db="EMBL/GenBank/DDBJ databases">
        <authorList>
            <person name="Gilroy R."/>
        </authorList>
    </citation>
    <scope>NUCLEOTIDE SEQUENCE</scope>
    <source>
        <strain evidence="1">ChiSjej4B22-8148</strain>
    </source>
</reference>
<gene>
    <name evidence="1" type="ORF">IAB31_06925</name>
</gene>
<evidence type="ECO:0000313" key="1">
    <source>
        <dbReference type="EMBL" id="HIR13639.1"/>
    </source>
</evidence>
<name>A0A9D1ACV8_9FIRM</name>
<organism evidence="1 2">
    <name type="scientific">Candidatus Choladousia intestinavium</name>
    <dbReference type="NCBI Taxonomy" id="2840727"/>
    <lineage>
        <taxon>Bacteria</taxon>
        <taxon>Bacillati</taxon>
        <taxon>Bacillota</taxon>
        <taxon>Clostridia</taxon>
        <taxon>Lachnospirales</taxon>
        <taxon>Lachnospiraceae</taxon>
        <taxon>Lachnospiraceae incertae sedis</taxon>
        <taxon>Candidatus Choladousia</taxon>
    </lineage>
</organism>
<dbReference type="Proteomes" id="UP000886757">
    <property type="component" value="Unassembled WGS sequence"/>
</dbReference>
<dbReference type="AlphaFoldDB" id="A0A9D1ACV8"/>
<proteinExistence type="predicted"/>
<protein>
    <submittedName>
        <fullName evidence="1">Uncharacterized protein</fullName>
    </submittedName>
</protein>
<accession>A0A9D1ACV8</accession>
<evidence type="ECO:0000313" key="2">
    <source>
        <dbReference type="Proteomes" id="UP000886757"/>
    </source>
</evidence>
<dbReference type="EMBL" id="DVGK01000078">
    <property type="protein sequence ID" value="HIR13639.1"/>
    <property type="molecule type" value="Genomic_DNA"/>
</dbReference>